<dbReference type="AlphaFoldDB" id="A0A0H3ECK4"/>
<dbReference type="eggNOG" id="ENOG502ZNIX">
    <property type="taxonomic scope" value="Bacteria"/>
</dbReference>
<dbReference type="EMBL" id="CP001840">
    <property type="protein sequence ID" value="ADP35993.1"/>
    <property type="molecule type" value="Genomic_DNA"/>
</dbReference>
<gene>
    <name evidence="1" type="ordered locus">BBPR_0916</name>
</gene>
<proteinExistence type="predicted"/>
<protein>
    <recommendedName>
        <fullName evidence="3">Phage gp6-like head-tail connector protein</fullName>
    </recommendedName>
</protein>
<evidence type="ECO:0008006" key="3">
    <source>
        <dbReference type="Google" id="ProtNLM"/>
    </source>
</evidence>
<reference evidence="1 2" key="1">
    <citation type="journal article" date="2010" name="Proc. Natl. Acad. Sci. U.S.A.">
        <title>Genome analysis of Bifidobacterium bifidum PRL2010 reveals metabolic pathways for host-derived glycan foraging.</title>
        <authorList>
            <person name="Turroni F."/>
            <person name="Bottacini F."/>
            <person name="Foroni E."/>
            <person name="Mulder I."/>
            <person name="Kim J.H."/>
            <person name="Zomer A."/>
            <person name="Sanchez B."/>
            <person name="Bidossi A."/>
            <person name="Ferrarini A."/>
            <person name="Giubellini V."/>
            <person name="Delledonne M."/>
            <person name="Henrissat B."/>
            <person name="Coutinho P."/>
            <person name="Oggioni M."/>
            <person name="Fitzgerald G.F."/>
            <person name="Mills D."/>
            <person name="Margolles A."/>
            <person name="Kelly D."/>
            <person name="van Sinderen D."/>
            <person name="Ventura M."/>
        </authorList>
    </citation>
    <scope>NUCLEOTIDE SEQUENCE [LARGE SCALE GENOMIC DNA]</scope>
    <source>
        <strain evidence="1 2">PRL2010</strain>
    </source>
</reference>
<evidence type="ECO:0000313" key="1">
    <source>
        <dbReference type="EMBL" id="ADP35993.1"/>
    </source>
</evidence>
<organism evidence="1 2">
    <name type="scientific">Bifidobacterium bifidum (strain PRL2010)</name>
    <dbReference type="NCBI Taxonomy" id="702459"/>
    <lineage>
        <taxon>Bacteria</taxon>
        <taxon>Bacillati</taxon>
        <taxon>Actinomycetota</taxon>
        <taxon>Actinomycetes</taxon>
        <taxon>Bifidobacteriales</taxon>
        <taxon>Bifidobacteriaceae</taxon>
        <taxon>Bifidobacterium</taxon>
    </lineage>
</organism>
<dbReference type="RefSeq" id="WP_003816697.1">
    <property type="nucleotide sequence ID" value="NC_014638.1"/>
</dbReference>
<dbReference type="HOGENOM" id="CLU_1720247_0_0_11"/>
<dbReference type="KEGG" id="bbp:BBPR_0916"/>
<sequence>MAEKPPFAEPDALAEWIGEGIDATSADWKRARRVLRAASNLVRTQTGRDWLNDDGTLDNPLPEQLVDVTVACAARFYLNPNAETQWSRQIDDAMDGGSRKVDEPGMSLTASEKATLAKLMADASPLIAGVGVISTTRGEHASQDMSPYWSEDDGRPGFLHARLTG</sequence>
<dbReference type="Proteomes" id="UP000002312">
    <property type="component" value="Chromosome"/>
</dbReference>
<accession>A0A0H3ECK4</accession>
<dbReference type="OrthoDB" id="3232443at2"/>
<dbReference type="PATRIC" id="fig|702459.3.peg.945"/>
<evidence type="ECO:0000313" key="2">
    <source>
        <dbReference type="Proteomes" id="UP000002312"/>
    </source>
</evidence>
<name>A0A0H3ECK4_BIFBP</name>